<organism evidence="6 7">
    <name type="scientific">Bicyclus anynana</name>
    <name type="common">Squinting bush brown butterfly</name>
    <dbReference type="NCBI Taxonomy" id="110368"/>
    <lineage>
        <taxon>Eukaryota</taxon>
        <taxon>Metazoa</taxon>
        <taxon>Ecdysozoa</taxon>
        <taxon>Arthropoda</taxon>
        <taxon>Hexapoda</taxon>
        <taxon>Insecta</taxon>
        <taxon>Pterygota</taxon>
        <taxon>Neoptera</taxon>
        <taxon>Endopterygota</taxon>
        <taxon>Lepidoptera</taxon>
        <taxon>Glossata</taxon>
        <taxon>Ditrysia</taxon>
        <taxon>Papilionoidea</taxon>
        <taxon>Nymphalidae</taxon>
        <taxon>Satyrinae</taxon>
        <taxon>Satyrini</taxon>
        <taxon>Mycalesina</taxon>
        <taxon>Bicyclus</taxon>
    </lineage>
</organism>
<dbReference type="RefSeq" id="XP_023950342.1">
    <property type="nucleotide sequence ID" value="XM_024094574.2"/>
</dbReference>
<dbReference type="PROSITE" id="PS51450">
    <property type="entry name" value="LRR"/>
    <property type="match status" value="8"/>
</dbReference>
<dbReference type="SUPFAM" id="SSF52058">
    <property type="entry name" value="L domain-like"/>
    <property type="match status" value="3"/>
</dbReference>
<dbReference type="PANTHER" id="PTHR24373">
    <property type="entry name" value="SLIT RELATED LEUCINE-RICH REPEAT NEURONAL PROTEIN"/>
    <property type="match status" value="1"/>
</dbReference>
<sequence length="1019" mass="115551">MLLISILFFATILGVEGQCTLSEYAKEDNICTADITCHGKTENLMQLVKNNWSCIKHRVRYYYGNERDYNWDNNYNLNVNIGDVDIGISEDYLSGLSDAKTNVKSLIVERGNLVAVGVTLAGFHKLTEFSVTYNKLETINFNQLLVNSLKTVNISHNLITTIEFSSVESTSMITTIDLSYNSLESIPNNCFAMYLRLKYLDLSFNKIENFDILTFEGIAQLEILKLSNNKILEIGQNFARFMKLKDLSLDHNQLTTLTDVNLRTLISLERLNLSSNMIKHIEDQSLSTLTNLEQLDLSYNKINVVRKTLFKNTIKINDLSLSHNDIENIEGGAFSTTNISNFDIKNNYISGSIVYDTFLGVSVENLDLSNGTIKNLGDKAFSALSHDLRYLNLSYNLIENITESAFYSLKILLKLDLSQNNLIDMEFNTSDLIQLKEYYLQNNFIKKVTPNMFKNMKSLVKLDLSQNKIRDVEVNSFIELENLKDLNISSNHFVNSLTMNLFQGLSRVITLDLSNTRSSTSLNESFSGMTSLVNLNLSHSQLETIEYETFKNTGSMEVIDLSYNYLENFAINTSCIPLLKELYLNNNKLTNITSETFENFQLLEKLNLAFNNILYFHSMGIKSLSHLHYLDLFSNVNMHIKGDAFNNLVISTVSFKNVRQIFNFDNVVNSSITTLILSNCEISDINSVFVYKIKDVLKLDISSNKIQALNKGSFQNMDALNWLDISFNMISAIQPGTFLSNKMINTLNLNGNNLESLQFGVLDGLKNLRVLNLSNNEIHIFGINLLHSTPFLTELYGISCKGKTGFSHTEIIHNENTNANITSEVIKIKEVLGQMYGFLKISMNETISNMISVIGKVSDNNSTDKALEIQNRSQIVFNEQIKQLLKDNKNISDSVANDIKLMISLLETNNNLTKLANVQKEPSDTIPISDRATFKNENKNLTDYVSKLIVGYKNDQFDNRTFADMKILLYFIAVCLSIVVMLQAVALTHKYFCSKATRRIGITHNYESGQRMSNGLEMD</sequence>
<reference evidence="7" key="1">
    <citation type="submission" date="2025-08" db="UniProtKB">
        <authorList>
            <consortium name="RefSeq"/>
        </authorList>
    </citation>
    <scope>IDENTIFICATION</scope>
</reference>
<dbReference type="PANTHER" id="PTHR24373:SF370">
    <property type="entry name" value="FISH-LIPS, ISOFORM E"/>
    <property type="match status" value="1"/>
</dbReference>
<dbReference type="KEGG" id="bany:112054707"/>
<keyword evidence="6" id="KW-1185">Reference proteome</keyword>
<dbReference type="InterPro" id="IPR032675">
    <property type="entry name" value="LRR_dom_sf"/>
</dbReference>
<keyword evidence="4" id="KW-0472">Membrane</keyword>
<gene>
    <name evidence="7" type="primary">LOC112054707</name>
</gene>
<evidence type="ECO:0000256" key="3">
    <source>
        <dbReference type="ARBA" id="ARBA00022737"/>
    </source>
</evidence>
<dbReference type="InterPro" id="IPR050328">
    <property type="entry name" value="Dev_Immune_Receptor"/>
</dbReference>
<accession>A0A6J1NYJ3</accession>
<keyword evidence="2 5" id="KW-0732">Signal</keyword>
<keyword evidence="1" id="KW-0433">Leucine-rich repeat</keyword>
<dbReference type="FunFam" id="3.80.10.10:FF:001164">
    <property type="entry name" value="GH01279p"/>
    <property type="match status" value="1"/>
</dbReference>
<evidence type="ECO:0000313" key="6">
    <source>
        <dbReference type="Proteomes" id="UP001652582"/>
    </source>
</evidence>
<dbReference type="AlphaFoldDB" id="A0A6J1NYJ3"/>
<keyword evidence="4" id="KW-1133">Transmembrane helix</keyword>
<dbReference type="InterPro" id="IPR001611">
    <property type="entry name" value="Leu-rich_rpt"/>
</dbReference>
<dbReference type="OrthoDB" id="1055097at2759"/>
<dbReference type="GeneID" id="112054707"/>
<dbReference type="PRINTS" id="PR00019">
    <property type="entry name" value="LEURICHRPT"/>
</dbReference>
<dbReference type="SMART" id="SM00369">
    <property type="entry name" value="LRR_TYP"/>
    <property type="match status" value="18"/>
</dbReference>
<proteinExistence type="predicted"/>
<evidence type="ECO:0000256" key="1">
    <source>
        <dbReference type="ARBA" id="ARBA00022614"/>
    </source>
</evidence>
<dbReference type="InterPro" id="IPR003591">
    <property type="entry name" value="Leu-rich_rpt_typical-subtyp"/>
</dbReference>
<evidence type="ECO:0000256" key="5">
    <source>
        <dbReference type="SAM" id="SignalP"/>
    </source>
</evidence>
<evidence type="ECO:0000313" key="7">
    <source>
        <dbReference type="RefSeq" id="XP_023950342.1"/>
    </source>
</evidence>
<name>A0A6J1NYJ3_BICAN</name>
<evidence type="ECO:0000256" key="2">
    <source>
        <dbReference type="ARBA" id="ARBA00022729"/>
    </source>
</evidence>
<protein>
    <submittedName>
        <fullName evidence="7">Toll-like receptor 3</fullName>
    </submittedName>
</protein>
<keyword evidence="3" id="KW-0677">Repeat</keyword>
<dbReference type="Gene3D" id="3.80.10.10">
    <property type="entry name" value="Ribonuclease Inhibitor"/>
    <property type="match status" value="5"/>
</dbReference>
<feature type="chain" id="PRO_5027070866" evidence="5">
    <location>
        <begin position="18"/>
        <end position="1019"/>
    </location>
</feature>
<dbReference type="GO" id="GO:0005615">
    <property type="term" value="C:extracellular space"/>
    <property type="evidence" value="ECO:0007669"/>
    <property type="project" value="TreeGrafter"/>
</dbReference>
<dbReference type="Proteomes" id="UP001652582">
    <property type="component" value="Chromosome 20"/>
</dbReference>
<feature type="signal peptide" evidence="5">
    <location>
        <begin position="1"/>
        <end position="17"/>
    </location>
</feature>
<keyword evidence="4" id="KW-0812">Transmembrane</keyword>
<feature type="transmembrane region" description="Helical" evidence="4">
    <location>
        <begin position="967"/>
        <end position="989"/>
    </location>
</feature>
<dbReference type="Pfam" id="PF13855">
    <property type="entry name" value="LRR_8"/>
    <property type="match status" value="6"/>
</dbReference>
<dbReference type="GO" id="GO:0031012">
    <property type="term" value="C:extracellular matrix"/>
    <property type="evidence" value="ECO:0007669"/>
    <property type="project" value="TreeGrafter"/>
</dbReference>
<evidence type="ECO:0000256" key="4">
    <source>
        <dbReference type="SAM" id="Phobius"/>
    </source>
</evidence>
<dbReference type="SMART" id="SM00365">
    <property type="entry name" value="LRR_SD22"/>
    <property type="match status" value="9"/>
</dbReference>